<evidence type="ECO:0000256" key="8">
    <source>
        <dbReference type="ARBA" id="ARBA00037937"/>
    </source>
</evidence>
<evidence type="ECO:0000256" key="3">
    <source>
        <dbReference type="ARBA" id="ARBA00022475"/>
    </source>
</evidence>
<keyword evidence="3" id="KW-1003">Cell membrane</keyword>
<keyword evidence="11" id="KW-0966">Cell projection</keyword>
<comment type="caution">
    <text evidence="11">The sequence shown here is derived from an EMBL/GenBank/DDBJ whole genome shotgun (WGS) entry which is preliminary data.</text>
</comment>
<feature type="transmembrane region" description="Helical" evidence="10">
    <location>
        <begin position="15"/>
        <end position="35"/>
    </location>
</feature>
<feature type="compositionally biased region" description="Low complexity" evidence="9">
    <location>
        <begin position="100"/>
        <end position="119"/>
    </location>
</feature>
<gene>
    <name evidence="11" type="ORF">E4O86_10075</name>
</gene>
<proteinExistence type="inferred from homology"/>
<evidence type="ECO:0000256" key="2">
    <source>
        <dbReference type="ARBA" id="ARBA00004236"/>
    </source>
</evidence>
<accession>A0A964T423</accession>
<keyword evidence="11" id="KW-0282">Flagellum</keyword>
<evidence type="ECO:0000256" key="6">
    <source>
        <dbReference type="ARBA" id="ARBA00023136"/>
    </source>
</evidence>
<dbReference type="Pfam" id="PF04347">
    <property type="entry name" value="FliO"/>
    <property type="match status" value="1"/>
</dbReference>
<dbReference type="PANTHER" id="PTHR38766:SF1">
    <property type="entry name" value="FLAGELLAR PROTEIN FLIO"/>
    <property type="match status" value="1"/>
</dbReference>
<dbReference type="InterPro" id="IPR022781">
    <property type="entry name" value="Flagellar_biosynth_FliO"/>
</dbReference>
<keyword evidence="12" id="KW-1185">Reference proteome</keyword>
<evidence type="ECO:0000256" key="5">
    <source>
        <dbReference type="ARBA" id="ARBA00022989"/>
    </source>
</evidence>
<keyword evidence="6 10" id="KW-0472">Membrane</keyword>
<evidence type="ECO:0000313" key="11">
    <source>
        <dbReference type="EMBL" id="MYZ48058.1"/>
    </source>
</evidence>
<dbReference type="GO" id="GO:0005886">
    <property type="term" value="C:plasma membrane"/>
    <property type="evidence" value="ECO:0007669"/>
    <property type="project" value="UniProtKB-SubCell"/>
</dbReference>
<keyword evidence="5 10" id="KW-1133">Transmembrane helix</keyword>
<dbReference type="Proteomes" id="UP000773614">
    <property type="component" value="Unassembled WGS sequence"/>
</dbReference>
<evidence type="ECO:0000256" key="9">
    <source>
        <dbReference type="SAM" id="MobiDB-lite"/>
    </source>
</evidence>
<dbReference type="EMBL" id="SPKJ01000028">
    <property type="protein sequence ID" value="MYZ48058.1"/>
    <property type="molecule type" value="Genomic_DNA"/>
</dbReference>
<dbReference type="PANTHER" id="PTHR38766">
    <property type="entry name" value="FLAGELLAR PROTEIN FLIO"/>
    <property type="match status" value="1"/>
</dbReference>
<evidence type="ECO:0000256" key="4">
    <source>
        <dbReference type="ARBA" id="ARBA00022692"/>
    </source>
</evidence>
<dbReference type="GO" id="GO:0009425">
    <property type="term" value="C:bacterial-type flagellum basal body"/>
    <property type="evidence" value="ECO:0007669"/>
    <property type="project" value="UniProtKB-SubCell"/>
</dbReference>
<evidence type="ECO:0000256" key="1">
    <source>
        <dbReference type="ARBA" id="ARBA00004117"/>
    </source>
</evidence>
<name>A0A964T423_9HYPH</name>
<feature type="region of interest" description="Disordered" evidence="9">
    <location>
        <begin position="100"/>
        <end position="135"/>
    </location>
</feature>
<dbReference type="GO" id="GO:0044781">
    <property type="term" value="P:bacterial-type flagellum organization"/>
    <property type="evidence" value="ECO:0007669"/>
    <property type="project" value="InterPro"/>
</dbReference>
<keyword evidence="7" id="KW-0975">Bacterial flagellum</keyword>
<dbReference type="InterPro" id="IPR052205">
    <property type="entry name" value="FliO/MopB"/>
</dbReference>
<protein>
    <submittedName>
        <fullName evidence="11">Flagellar biosynthesis protein FliO</fullName>
    </submittedName>
</protein>
<dbReference type="AlphaFoldDB" id="A0A964T423"/>
<keyword evidence="4 10" id="KW-0812">Transmembrane</keyword>
<keyword evidence="11" id="KW-0969">Cilium</keyword>
<evidence type="ECO:0000256" key="7">
    <source>
        <dbReference type="ARBA" id="ARBA00023143"/>
    </source>
</evidence>
<evidence type="ECO:0000313" key="12">
    <source>
        <dbReference type="Proteomes" id="UP000773614"/>
    </source>
</evidence>
<organism evidence="11 12">
    <name type="scientific">Propylenella binzhouense</name>
    <dbReference type="NCBI Taxonomy" id="2555902"/>
    <lineage>
        <taxon>Bacteria</taxon>
        <taxon>Pseudomonadati</taxon>
        <taxon>Pseudomonadota</taxon>
        <taxon>Alphaproteobacteria</taxon>
        <taxon>Hyphomicrobiales</taxon>
        <taxon>Propylenellaceae</taxon>
        <taxon>Propylenella</taxon>
    </lineage>
</organism>
<sequence length="135" mass="13946">MGELLSATFGIESPVATVAAALAVIVLLGLVLLFLRQTFAGRPRRASGQGPRLAVVDHVAVDDRRRLVLVRRDRIEHLLMIGGPSDIVIEAGIGASAATAQPAKAAGEPARPAGPARIEPVPRPARQEPAGGAKA</sequence>
<feature type="non-terminal residue" evidence="11">
    <location>
        <position position="135"/>
    </location>
</feature>
<dbReference type="RefSeq" id="WP_205520819.1">
    <property type="nucleotide sequence ID" value="NZ_SPKJ01000028.1"/>
</dbReference>
<reference evidence="11" key="1">
    <citation type="submission" date="2019-03" db="EMBL/GenBank/DDBJ databases">
        <title>Afifella sp. nov., isolated from activated sludge.</title>
        <authorList>
            <person name="Li Q."/>
            <person name="Liu Y."/>
        </authorList>
    </citation>
    <scope>NUCLEOTIDE SEQUENCE</scope>
    <source>
        <strain evidence="11">L72</strain>
    </source>
</reference>
<evidence type="ECO:0000256" key="10">
    <source>
        <dbReference type="SAM" id="Phobius"/>
    </source>
</evidence>
<comment type="subcellular location">
    <subcellularLocation>
        <location evidence="1">Bacterial flagellum basal body</location>
    </subcellularLocation>
    <subcellularLocation>
        <location evidence="2">Cell membrane</location>
    </subcellularLocation>
</comment>
<comment type="similarity">
    <text evidence="8">Belongs to the FliO/MopB family.</text>
</comment>